<dbReference type="InterPro" id="IPR036259">
    <property type="entry name" value="MFS_trans_sf"/>
</dbReference>
<dbReference type="InterPro" id="IPR050814">
    <property type="entry name" value="Myo-inositol_Transporter"/>
</dbReference>
<name>A0A914VVD0_9BILA</name>
<keyword evidence="4 7" id="KW-1133">Transmembrane helix</keyword>
<keyword evidence="3 7" id="KW-0812">Transmembrane</keyword>
<dbReference type="GO" id="GO:0005366">
    <property type="term" value="F:myo-inositol:proton symporter activity"/>
    <property type="evidence" value="ECO:0007669"/>
    <property type="project" value="TreeGrafter"/>
</dbReference>
<dbReference type="WBParaSite" id="PSAMB.scaffold2635size22102.g18706.t1">
    <property type="protein sequence ID" value="PSAMB.scaffold2635size22102.g18706.t1"/>
    <property type="gene ID" value="PSAMB.scaffold2635size22102.g18706"/>
</dbReference>
<comment type="subcellular location">
    <subcellularLocation>
        <location evidence="1">Membrane</location>
        <topology evidence="1">Multi-pass membrane protein</topology>
    </subcellularLocation>
</comment>
<evidence type="ECO:0000313" key="9">
    <source>
        <dbReference type="Proteomes" id="UP000887566"/>
    </source>
</evidence>
<protein>
    <submittedName>
        <fullName evidence="10">Major facilitator superfamily (MFS) profile domain-containing protein</fullName>
    </submittedName>
</protein>
<dbReference type="SUPFAM" id="SSF103473">
    <property type="entry name" value="MFS general substrate transporter"/>
    <property type="match status" value="1"/>
</dbReference>
<dbReference type="Proteomes" id="UP000887566">
    <property type="component" value="Unplaced"/>
</dbReference>
<dbReference type="PANTHER" id="PTHR48020:SF12">
    <property type="entry name" value="PROTON MYO-INOSITOL COTRANSPORTER"/>
    <property type="match status" value="1"/>
</dbReference>
<feature type="transmembrane region" description="Helical" evidence="7">
    <location>
        <begin position="73"/>
        <end position="91"/>
    </location>
</feature>
<feature type="domain" description="Major facilitator superfamily (MFS) profile" evidence="8">
    <location>
        <begin position="1"/>
        <end position="95"/>
    </location>
</feature>
<dbReference type="PANTHER" id="PTHR48020">
    <property type="entry name" value="PROTON MYO-INOSITOL COTRANSPORTER"/>
    <property type="match status" value="1"/>
</dbReference>
<feature type="transmembrane region" description="Helical" evidence="7">
    <location>
        <begin position="35"/>
        <end position="61"/>
    </location>
</feature>
<evidence type="ECO:0000256" key="6">
    <source>
        <dbReference type="SAM" id="MobiDB-lite"/>
    </source>
</evidence>
<accession>A0A914VVD0</accession>
<feature type="region of interest" description="Disordered" evidence="6">
    <location>
        <begin position="118"/>
        <end position="149"/>
    </location>
</feature>
<sequence length="149" mass="16853">MHRLMPSYKPGNYGKVGGDGYGPVPWVFNAEVYPLWARSTCVSFTTFINWTFNLIISLTFLTLTEAVTKYGAFFLYAAITLVGFVVFFALVPETRGVPIEEVEMLFMSKAKRREMKIQLERDNGRKEGGVTKKADESHSYASSEERSTN</sequence>
<keyword evidence="5 7" id="KW-0472">Membrane</keyword>
<evidence type="ECO:0000256" key="7">
    <source>
        <dbReference type="SAM" id="Phobius"/>
    </source>
</evidence>
<evidence type="ECO:0000256" key="1">
    <source>
        <dbReference type="ARBA" id="ARBA00004141"/>
    </source>
</evidence>
<dbReference type="GO" id="GO:0016324">
    <property type="term" value="C:apical plasma membrane"/>
    <property type="evidence" value="ECO:0007669"/>
    <property type="project" value="TreeGrafter"/>
</dbReference>
<dbReference type="AlphaFoldDB" id="A0A914VVD0"/>
<dbReference type="Gene3D" id="1.20.1250.20">
    <property type="entry name" value="MFS general substrate transporter like domains"/>
    <property type="match status" value="1"/>
</dbReference>
<evidence type="ECO:0000256" key="5">
    <source>
        <dbReference type="ARBA" id="ARBA00023136"/>
    </source>
</evidence>
<keyword evidence="9" id="KW-1185">Reference proteome</keyword>
<organism evidence="9 10">
    <name type="scientific">Plectus sambesii</name>
    <dbReference type="NCBI Taxonomy" id="2011161"/>
    <lineage>
        <taxon>Eukaryota</taxon>
        <taxon>Metazoa</taxon>
        <taxon>Ecdysozoa</taxon>
        <taxon>Nematoda</taxon>
        <taxon>Chromadorea</taxon>
        <taxon>Plectida</taxon>
        <taxon>Plectina</taxon>
        <taxon>Plectoidea</taxon>
        <taxon>Plectidae</taxon>
        <taxon>Plectus</taxon>
    </lineage>
</organism>
<evidence type="ECO:0000256" key="2">
    <source>
        <dbReference type="ARBA" id="ARBA00022448"/>
    </source>
</evidence>
<dbReference type="InterPro" id="IPR005828">
    <property type="entry name" value="MFS_sugar_transport-like"/>
</dbReference>
<evidence type="ECO:0000259" key="8">
    <source>
        <dbReference type="PROSITE" id="PS50850"/>
    </source>
</evidence>
<evidence type="ECO:0000256" key="4">
    <source>
        <dbReference type="ARBA" id="ARBA00022989"/>
    </source>
</evidence>
<evidence type="ECO:0000313" key="10">
    <source>
        <dbReference type="WBParaSite" id="PSAMB.scaffold2635size22102.g18706.t1"/>
    </source>
</evidence>
<evidence type="ECO:0000256" key="3">
    <source>
        <dbReference type="ARBA" id="ARBA00022692"/>
    </source>
</evidence>
<dbReference type="InterPro" id="IPR020846">
    <property type="entry name" value="MFS_dom"/>
</dbReference>
<dbReference type="PROSITE" id="PS50850">
    <property type="entry name" value="MFS"/>
    <property type="match status" value="1"/>
</dbReference>
<reference evidence="10" key="1">
    <citation type="submission" date="2022-11" db="UniProtKB">
        <authorList>
            <consortium name="WormBaseParasite"/>
        </authorList>
    </citation>
    <scope>IDENTIFICATION</scope>
</reference>
<proteinExistence type="predicted"/>
<keyword evidence="2" id="KW-0813">Transport</keyword>
<dbReference type="Pfam" id="PF00083">
    <property type="entry name" value="Sugar_tr"/>
    <property type="match status" value="1"/>
</dbReference>